<keyword evidence="1" id="KW-0472">Membrane</keyword>
<evidence type="ECO:0000313" key="2">
    <source>
        <dbReference type="EMBL" id="GAC14274.1"/>
    </source>
</evidence>
<keyword evidence="1" id="KW-0812">Transmembrane</keyword>
<proteinExistence type="predicted"/>
<feature type="transmembrane region" description="Helical" evidence="1">
    <location>
        <begin position="14"/>
        <end position="32"/>
    </location>
</feature>
<dbReference type="Proteomes" id="UP000006334">
    <property type="component" value="Unassembled WGS sequence"/>
</dbReference>
<dbReference type="AlphaFoldDB" id="K6X0S6"/>
<protein>
    <submittedName>
        <fullName evidence="2">Uncharacterized protein</fullName>
    </submittedName>
</protein>
<dbReference type="STRING" id="1127673.GLIP_1641"/>
<evidence type="ECO:0000256" key="1">
    <source>
        <dbReference type="SAM" id="Phobius"/>
    </source>
</evidence>
<sequence length="45" mass="5052">MAKANNVSNPMFEATLKLANGFTFAPFAMLYLKRFAFSSQLFPCD</sequence>
<dbReference type="EMBL" id="BAEN01000035">
    <property type="protein sequence ID" value="GAC14274.1"/>
    <property type="molecule type" value="Genomic_DNA"/>
</dbReference>
<keyword evidence="3" id="KW-1185">Reference proteome</keyword>
<gene>
    <name evidence="2" type="ORF">GLIP_1641</name>
</gene>
<accession>K6X0S6</accession>
<name>K6X0S6_9ALTE</name>
<keyword evidence="1" id="KW-1133">Transmembrane helix</keyword>
<comment type="caution">
    <text evidence="2">The sequence shown here is derived from an EMBL/GenBank/DDBJ whole genome shotgun (WGS) entry which is preliminary data.</text>
</comment>
<organism evidence="2 3">
    <name type="scientific">Aliiglaciecola lipolytica E3</name>
    <dbReference type="NCBI Taxonomy" id="1127673"/>
    <lineage>
        <taxon>Bacteria</taxon>
        <taxon>Pseudomonadati</taxon>
        <taxon>Pseudomonadota</taxon>
        <taxon>Gammaproteobacteria</taxon>
        <taxon>Alteromonadales</taxon>
        <taxon>Alteromonadaceae</taxon>
        <taxon>Aliiglaciecola</taxon>
    </lineage>
</organism>
<evidence type="ECO:0000313" key="3">
    <source>
        <dbReference type="Proteomes" id="UP000006334"/>
    </source>
</evidence>
<reference evidence="2 3" key="1">
    <citation type="journal article" date="2017" name="Antonie Van Leeuwenhoek">
        <title>Rhizobium rhizosphaerae sp. nov., a novel species isolated from rice rhizosphere.</title>
        <authorList>
            <person name="Zhao J.J."/>
            <person name="Zhang J."/>
            <person name="Zhang R.J."/>
            <person name="Zhang C.W."/>
            <person name="Yin H.Q."/>
            <person name="Zhang X.X."/>
        </authorList>
    </citation>
    <scope>NUCLEOTIDE SEQUENCE [LARGE SCALE GENOMIC DNA]</scope>
    <source>
        <strain evidence="2 3">E3</strain>
    </source>
</reference>